<gene>
    <name evidence="8" type="ORF">AYJ54_10500</name>
</gene>
<dbReference type="PROSITE" id="PS00622">
    <property type="entry name" value="HTH_LUXR_1"/>
    <property type="match status" value="1"/>
</dbReference>
<proteinExistence type="predicted"/>
<feature type="domain" description="Response regulatory" evidence="7">
    <location>
        <begin position="5"/>
        <end position="120"/>
    </location>
</feature>
<evidence type="ECO:0000256" key="3">
    <source>
        <dbReference type="ARBA" id="ARBA00023125"/>
    </source>
</evidence>
<keyword evidence="9" id="KW-1185">Reference proteome</keyword>
<dbReference type="EMBL" id="LUUB01000051">
    <property type="protein sequence ID" value="OAF10689.1"/>
    <property type="molecule type" value="Genomic_DNA"/>
</dbReference>
<dbReference type="CDD" id="cd06170">
    <property type="entry name" value="LuxR_C_like"/>
    <property type="match status" value="1"/>
</dbReference>
<dbReference type="Pfam" id="PF00196">
    <property type="entry name" value="GerE"/>
    <property type="match status" value="1"/>
</dbReference>
<dbReference type="RefSeq" id="WP_063699664.1">
    <property type="nucleotide sequence ID" value="NZ_LUUB01000051.1"/>
</dbReference>
<feature type="domain" description="HTH luxR-type" evidence="6">
    <location>
        <begin position="143"/>
        <end position="208"/>
    </location>
</feature>
<keyword evidence="3" id="KW-0238">DNA-binding</keyword>
<dbReference type="SUPFAM" id="SSF46894">
    <property type="entry name" value="C-terminal effector domain of the bipartite response regulators"/>
    <property type="match status" value="1"/>
</dbReference>
<keyword evidence="1 5" id="KW-0597">Phosphoprotein</keyword>
<evidence type="ECO:0000256" key="1">
    <source>
        <dbReference type="ARBA" id="ARBA00022553"/>
    </source>
</evidence>
<protein>
    <submittedName>
        <fullName evidence="8">Two-component system response regulator</fullName>
    </submittedName>
</protein>
<evidence type="ECO:0000313" key="8">
    <source>
        <dbReference type="EMBL" id="OAF10689.1"/>
    </source>
</evidence>
<dbReference type="InterPro" id="IPR058245">
    <property type="entry name" value="NreC/VraR/RcsB-like_REC"/>
</dbReference>
<dbReference type="InterPro" id="IPR001789">
    <property type="entry name" value="Sig_transdc_resp-reg_receiver"/>
</dbReference>
<dbReference type="PANTHER" id="PTHR44688">
    <property type="entry name" value="DNA-BINDING TRANSCRIPTIONAL ACTIVATOR DEVR_DOSR"/>
    <property type="match status" value="1"/>
</dbReference>
<keyword evidence="2" id="KW-0805">Transcription regulation</keyword>
<organism evidence="8 9">
    <name type="scientific">Bradyrhizobium centrolobii</name>
    <dbReference type="NCBI Taxonomy" id="1505087"/>
    <lineage>
        <taxon>Bacteria</taxon>
        <taxon>Pseudomonadati</taxon>
        <taxon>Pseudomonadota</taxon>
        <taxon>Alphaproteobacteria</taxon>
        <taxon>Hyphomicrobiales</taxon>
        <taxon>Nitrobacteraceae</taxon>
        <taxon>Bradyrhizobium</taxon>
    </lineage>
</organism>
<dbReference type="OrthoDB" id="9782896at2"/>
<dbReference type="PROSITE" id="PS50110">
    <property type="entry name" value="RESPONSE_REGULATORY"/>
    <property type="match status" value="1"/>
</dbReference>
<accession>A0A176YV86</accession>
<dbReference type="CDD" id="cd17535">
    <property type="entry name" value="REC_NarL-like"/>
    <property type="match status" value="1"/>
</dbReference>
<dbReference type="GO" id="GO:0000160">
    <property type="term" value="P:phosphorelay signal transduction system"/>
    <property type="evidence" value="ECO:0007669"/>
    <property type="project" value="InterPro"/>
</dbReference>
<evidence type="ECO:0000256" key="4">
    <source>
        <dbReference type="ARBA" id="ARBA00023163"/>
    </source>
</evidence>
<dbReference type="PRINTS" id="PR00038">
    <property type="entry name" value="HTHLUXR"/>
</dbReference>
<dbReference type="InterPro" id="IPR000792">
    <property type="entry name" value="Tscrpt_reg_LuxR_C"/>
</dbReference>
<dbReference type="SUPFAM" id="SSF52172">
    <property type="entry name" value="CheY-like"/>
    <property type="match status" value="1"/>
</dbReference>
<comment type="caution">
    <text evidence="8">The sequence shown here is derived from an EMBL/GenBank/DDBJ whole genome shotgun (WGS) entry which is preliminary data.</text>
</comment>
<dbReference type="Proteomes" id="UP000076959">
    <property type="component" value="Unassembled WGS sequence"/>
</dbReference>
<dbReference type="STRING" id="1505087.AYJ54_10500"/>
<reference evidence="8 9" key="1">
    <citation type="submission" date="2016-03" db="EMBL/GenBank/DDBJ databases">
        <title>Draft Genome Sequence of the Strain BR 10245 (Bradyrhizobium sp.) isolated from nodules of Centrolobium paraense.</title>
        <authorList>
            <person name="Simoes-Araujo J.L.Sr."/>
            <person name="Barauna A.C."/>
            <person name="Silva K."/>
            <person name="Zilli J.E."/>
        </authorList>
    </citation>
    <scope>NUCLEOTIDE SEQUENCE [LARGE SCALE GENOMIC DNA]</scope>
    <source>
        <strain evidence="8 9">BR 10245</strain>
    </source>
</reference>
<evidence type="ECO:0000259" key="7">
    <source>
        <dbReference type="PROSITE" id="PS50110"/>
    </source>
</evidence>
<dbReference type="Gene3D" id="3.40.50.2300">
    <property type="match status" value="1"/>
</dbReference>
<dbReference type="GO" id="GO:0006355">
    <property type="term" value="P:regulation of DNA-templated transcription"/>
    <property type="evidence" value="ECO:0007669"/>
    <property type="project" value="InterPro"/>
</dbReference>
<keyword evidence="4" id="KW-0804">Transcription</keyword>
<evidence type="ECO:0000259" key="6">
    <source>
        <dbReference type="PROSITE" id="PS50043"/>
    </source>
</evidence>
<dbReference type="GO" id="GO:0003677">
    <property type="term" value="F:DNA binding"/>
    <property type="evidence" value="ECO:0007669"/>
    <property type="project" value="UniProtKB-KW"/>
</dbReference>
<evidence type="ECO:0000313" key="9">
    <source>
        <dbReference type="Proteomes" id="UP000076959"/>
    </source>
</evidence>
<dbReference type="InterPro" id="IPR011006">
    <property type="entry name" value="CheY-like_superfamily"/>
</dbReference>
<dbReference type="AlphaFoldDB" id="A0A176YV86"/>
<dbReference type="SMART" id="SM00421">
    <property type="entry name" value="HTH_LUXR"/>
    <property type="match status" value="1"/>
</dbReference>
<dbReference type="PROSITE" id="PS50043">
    <property type="entry name" value="HTH_LUXR_2"/>
    <property type="match status" value="1"/>
</dbReference>
<feature type="modified residue" description="4-aspartylphosphate" evidence="5">
    <location>
        <position position="56"/>
    </location>
</feature>
<evidence type="ECO:0000256" key="5">
    <source>
        <dbReference type="PROSITE-ProRule" id="PRU00169"/>
    </source>
</evidence>
<name>A0A176YV86_9BRAD</name>
<sequence length="224" mass="23894">MRRARVVIADRHPVVLQGLANLLGAESDFEIVASCGDAASCIEAIRTLAPDIAILDPAMPELTALKNAPLGNSENRSTHLVFFAATEDCDLVLPGSPAGHSVLLKEATGQVLVQSLRQIASGHKVVPPLSTDQAAPREHNTNSESALTVLTERERQIMRLVARGLSNKEIGRRLSIADGTIKVHLHNIFQKLEISNRTALAALAISQNEDKPSQTGVSPADGEP</sequence>
<dbReference type="InterPro" id="IPR016032">
    <property type="entry name" value="Sig_transdc_resp-reg_C-effctor"/>
</dbReference>
<dbReference type="PANTHER" id="PTHR44688:SF16">
    <property type="entry name" value="DNA-BINDING TRANSCRIPTIONAL ACTIVATOR DEVR_DOSR"/>
    <property type="match status" value="1"/>
</dbReference>
<evidence type="ECO:0000256" key="2">
    <source>
        <dbReference type="ARBA" id="ARBA00023015"/>
    </source>
</evidence>
<dbReference type="Pfam" id="PF00072">
    <property type="entry name" value="Response_reg"/>
    <property type="match status" value="1"/>
</dbReference>